<protein>
    <submittedName>
        <fullName evidence="2">Uncharacterized protein</fullName>
    </submittedName>
</protein>
<sequence>MRKHLTLLAVILCASNAQSAEFLDGAYGNKEGCTYASTGESSGADVFFLLNDEGVTTAASFCEFKSTASKTSTGFTIKAQCDAEGEIGPVHTMTLTKSAMGYTITARDGTKWGPLPKCR</sequence>
<evidence type="ECO:0000256" key="1">
    <source>
        <dbReference type="SAM" id="SignalP"/>
    </source>
</evidence>
<dbReference type="Proteomes" id="UP001241472">
    <property type="component" value="Unassembled WGS sequence"/>
</dbReference>
<name>A0ABT9PXN3_9HYPH</name>
<gene>
    <name evidence="2" type="ORF">J2T09_003742</name>
</gene>
<proteinExistence type="predicted"/>
<feature type="chain" id="PRO_5047218034" evidence="1">
    <location>
        <begin position="20"/>
        <end position="119"/>
    </location>
</feature>
<organism evidence="2 3">
    <name type="scientific">Neorhizobium huautlense</name>
    <dbReference type="NCBI Taxonomy" id="67774"/>
    <lineage>
        <taxon>Bacteria</taxon>
        <taxon>Pseudomonadati</taxon>
        <taxon>Pseudomonadota</taxon>
        <taxon>Alphaproteobacteria</taxon>
        <taxon>Hyphomicrobiales</taxon>
        <taxon>Rhizobiaceae</taxon>
        <taxon>Rhizobium/Agrobacterium group</taxon>
        <taxon>Neorhizobium</taxon>
    </lineage>
</organism>
<feature type="signal peptide" evidence="1">
    <location>
        <begin position="1"/>
        <end position="19"/>
    </location>
</feature>
<comment type="caution">
    <text evidence="2">The sequence shown here is derived from an EMBL/GenBank/DDBJ whole genome shotgun (WGS) entry which is preliminary data.</text>
</comment>
<keyword evidence="3" id="KW-1185">Reference proteome</keyword>
<evidence type="ECO:0000313" key="2">
    <source>
        <dbReference type="EMBL" id="MDP9838970.1"/>
    </source>
</evidence>
<dbReference type="RefSeq" id="WP_306837340.1">
    <property type="nucleotide sequence ID" value="NZ_JAUSRF010000012.1"/>
</dbReference>
<evidence type="ECO:0000313" key="3">
    <source>
        <dbReference type="Proteomes" id="UP001241472"/>
    </source>
</evidence>
<keyword evidence="1" id="KW-0732">Signal</keyword>
<accession>A0ABT9PXN3</accession>
<dbReference type="EMBL" id="JAUSRF010000012">
    <property type="protein sequence ID" value="MDP9838970.1"/>
    <property type="molecule type" value="Genomic_DNA"/>
</dbReference>
<reference evidence="2 3" key="1">
    <citation type="submission" date="2023-07" db="EMBL/GenBank/DDBJ databases">
        <title>Sorghum-associated microbial communities from plants grown in Nebraska, USA.</title>
        <authorList>
            <person name="Schachtman D."/>
        </authorList>
    </citation>
    <scope>NUCLEOTIDE SEQUENCE [LARGE SCALE GENOMIC DNA]</scope>
    <source>
        <strain evidence="2 3">DS1307</strain>
    </source>
</reference>